<dbReference type="Proteomes" id="UP000317429">
    <property type="component" value="Chromosome"/>
</dbReference>
<evidence type="ECO:0008006" key="3">
    <source>
        <dbReference type="Google" id="ProtNLM"/>
    </source>
</evidence>
<reference evidence="1 2" key="1">
    <citation type="submission" date="2019-02" db="EMBL/GenBank/DDBJ databases">
        <title>Deep-cultivation of Planctomycetes and their phenomic and genomic characterization uncovers novel biology.</title>
        <authorList>
            <person name="Wiegand S."/>
            <person name="Jogler M."/>
            <person name="Boedeker C."/>
            <person name="Pinto D."/>
            <person name="Vollmers J."/>
            <person name="Rivas-Marin E."/>
            <person name="Kohn T."/>
            <person name="Peeters S.H."/>
            <person name="Heuer A."/>
            <person name="Rast P."/>
            <person name="Oberbeckmann S."/>
            <person name="Bunk B."/>
            <person name="Jeske O."/>
            <person name="Meyerdierks A."/>
            <person name="Storesund J.E."/>
            <person name="Kallscheuer N."/>
            <person name="Luecker S."/>
            <person name="Lage O.M."/>
            <person name="Pohl T."/>
            <person name="Merkel B.J."/>
            <person name="Hornburger P."/>
            <person name="Mueller R.-W."/>
            <person name="Bruemmer F."/>
            <person name="Labrenz M."/>
            <person name="Spormann A.M."/>
            <person name="Op den Camp H."/>
            <person name="Overmann J."/>
            <person name="Amann R."/>
            <person name="Jetten M.S.M."/>
            <person name="Mascher T."/>
            <person name="Medema M.H."/>
            <person name="Devos D.P."/>
            <person name="Kaster A.-K."/>
            <person name="Ovreas L."/>
            <person name="Rohde M."/>
            <person name="Galperin M.Y."/>
            <person name="Jogler C."/>
        </authorList>
    </citation>
    <scope>NUCLEOTIDE SEQUENCE [LARGE SCALE GENOMIC DNA]</scope>
    <source>
        <strain evidence="1 2">Pla175</strain>
    </source>
</reference>
<gene>
    <name evidence="1" type="ORF">Pla175_35270</name>
</gene>
<dbReference type="KEGG" id="pnd:Pla175_35270"/>
<proteinExistence type="predicted"/>
<dbReference type="PANTHER" id="PTHR41791">
    <property type="entry name" value="SSL7039 PROTEIN"/>
    <property type="match status" value="1"/>
</dbReference>
<accession>A0A518DF88</accession>
<dbReference type="PANTHER" id="PTHR41791:SF1">
    <property type="entry name" value="SSL7039 PROTEIN"/>
    <property type="match status" value="1"/>
</dbReference>
<dbReference type="OrthoDB" id="5296237at2"/>
<protein>
    <recommendedName>
        <fullName evidence="3">Addiction module killer protein</fullName>
    </recommendedName>
</protein>
<dbReference type="InterPro" id="IPR014056">
    <property type="entry name" value="TypeIITA-like_toxin_pred"/>
</dbReference>
<dbReference type="NCBIfam" id="TIGR02683">
    <property type="entry name" value="upstrm_HI1419"/>
    <property type="match status" value="1"/>
</dbReference>
<sequence>MFDVIEFQSPDGEFPFRVWFDGLNRQAALKVQARLARIEAGNLGDGKPVGSGVSETRIDFGPGYRVYFGRDGQRLVVLLGGGTKQRQRKDIADALARWNDYKESRRRSRDA</sequence>
<keyword evidence="2" id="KW-1185">Reference proteome</keyword>
<dbReference type="EMBL" id="CP036291">
    <property type="protein sequence ID" value="QDU90126.1"/>
    <property type="molecule type" value="Genomic_DNA"/>
</dbReference>
<name>A0A518DF88_9BACT</name>
<organism evidence="1 2">
    <name type="scientific">Pirellulimonas nuda</name>
    <dbReference type="NCBI Taxonomy" id="2528009"/>
    <lineage>
        <taxon>Bacteria</taxon>
        <taxon>Pseudomonadati</taxon>
        <taxon>Planctomycetota</taxon>
        <taxon>Planctomycetia</taxon>
        <taxon>Pirellulales</taxon>
        <taxon>Lacipirellulaceae</taxon>
        <taxon>Pirellulimonas</taxon>
    </lineage>
</organism>
<dbReference type="PIRSF" id="PIRSF028744">
    <property type="entry name" value="Addict_mod_HI1419"/>
    <property type="match status" value="1"/>
</dbReference>
<evidence type="ECO:0000313" key="1">
    <source>
        <dbReference type="EMBL" id="QDU90126.1"/>
    </source>
</evidence>
<dbReference type="AlphaFoldDB" id="A0A518DF88"/>
<evidence type="ECO:0000313" key="2">
    <source>
        <dbReference type="Proteomes" id="UP000317429"/>
    </source>
</evidence>
<dbReference type="RefSeq" id="WP_145287991.1">
    <property type="nucleotide sequence ID" value="NZ_CP036291.1"/>
</dbReference>